<dbReference type="InterPro" id="IPR008162">
    <property type="entry name" value="Pyrophosphatase"/>
</dbReference>
<feature type="binding site" evidence="6">
    <location>
        <position position="71"/>
    </location>
    <ligand>
        <name>Mg(2+)</name>
        <dbReference type="ChEBI" id="CHEBI:18420"/>
        <label>2</label>
    </ligand>
</feature>
<protein>
    <recommendedName>
        <fullName evidence="6">Inorganic pyrophosphatase</fullName>
        <ecNumber evidence="6">3.6.1.1</ecNumber>
    </recommendedName>
    <alternativeName>
        <fullName evidence="6">Pyrophosphate phospho-hydrolase</fullName>
        <shortName evidence="6">PPase</shortName>
    </alternativeName>
</protein>
<evidence type="ECO:0000256" key="6">
    <source>
        <dbReference type="HAMAP-Rule" id="MF_00209"/>
    </source>
</evidence>
<dbReference type="HAMAP" id="MF_00209">
    <property type="entry name" value="Inorganic_PPase"/>
    <property type="match status" value="1"/>
</dbReference>
<dbReference type="RefSeq" id="WP_369058020.1">
    <property type="nucleotide sequence ID" value="NZ_CP158375.1"/>
</dbReference>
<dbReference type="GO" id="GO:0004427">
    <property type="term" value="F:inorganic diphosphate phosphatase activity"/>
    <property type="evidence" value="ECO:0007669"/>
    <property type="project" value="UniProtKB-UniRule"/>
</dbReference>
<comment type="subcellular location">
    <subcellularLocation>
        <location evidence="6">Cytoplasm</location>
    </subcellularLocation>
</comment>
<dbReference type="GO" id="GO:0000287">
    <property type="term" value="F:magnesium ion binding"/>
    <property type="evidence" value="ECO:0007669"/>
    <property type="project" value="UniProtKB-UniRule"/>
</dbReference>
<proteinExistence type="inferred from homology"/>
<dbReference type="GO" id="GO:0005737">
    <property type="term" value="C:cytoplasm"/>
    <property type="evidence" value="ECO:0007669"/>
    <property type="project" value="UniProtKB-SubCell"/>
</dbReference>
<feature type="binding site" evidence="6">
    <location>
        <position position="66"/>
    </location>
    <ligand>
        <name>Mg(2+)</name>
        <dbReference type="ChEBI" id="CHEBI:18420"/>
        <label>1</label>
    </ligand>
</feature>
<feature type="binding site" evidence="6">
    <location>
        <position position="30"/>
    </location>
    <ligand>
        <name>substrate</name>
    </ligand>
</feature>
<dbReference type="EC" id="3.6.1.1" evidence="6"/>
<dbReference type="PROSITE" id="PS00387">
    <property type="entry name" value="PPASE"/>
    <property type="match status" value="1"/>
</dbReference>
<comment type="similarity">
    <text evidence="6">Belongs to the PPase family.</text>
</comment>
<reference evidence="7" key="1">
    <citation type="submission" date="2024-06" db="EMBL/GenBank/DDBJ databases">
        <title>Caulobacter inopinatus, sp. nov.</title>
        <authorList>
            <person name="Donachie S.P."/>
        </authorList>
    </citation>
    <scope>NUCLEOTIDE SEQUENCE</scope>
    <source>
        <strain evidence="7">73W</strain>
    </source>
</reference>
<dbReference type="Gene3D" id="3.90.80.10">
    <property type="entry name" value="Inorganic pyrophosphatase"/>
    <property type="match status" value="1"/>
</dbReference>
<name>A0AB39KNJ0_9CAUL</name>
<comment type="cofactor">
    <cofactor evidence="1 6">
        <name>Mg(2+)</name>
        <dbReference type="ChEBI" id="CHEBI:18420"/>
    </cofactor>
</comment>
<keyword evidence="2 6" id="KW-0963">Cytoplasm</keyword>
<dbReference type="PANTHER" id="PTHR10286">
    <property type="entry name" value="INORGANIC PYROPHOSPHATASE"/>
    <property type="match status" value="1"/>
</dbReference>
<dbReference type="AlphaFoldDB" id="A0AB39KNJ0"/>
<dbReference type="InterPro" id="IPR036649">
    <property type="entry name" value="Pyrophosphatase_sf"/>
</dbReference>
<dbReference type="SUPFAM" id="SSF50324">
    <property type="entry name" value="Inorganic pyrophosphatase"/>
    <property type="match status" value="1"/>
</dbReference>
<dbReference type="NCBIfam" id="NF002317">
    <property type="entry name" value="PRK01250.1"/>
    <property type="match status" value="1"/>
</dbReference>
<evidence type="ECO:0000256" key="4">
    <source>
        <dbReference type="ARBA" id="ARBA00022801"/>
    </source>
</evidence>
<feature type="binding site" evidence="6">
    <location>
        <position position="71"/>
    </location>
    <ligand>
        <name>Mg(2+)</name>
        <dbReference type="ChEBI" id="CHEBI:18420"/>
        <label>1</label>
    </ligand>
</feature>
<organism evidence="7">
    <name type="scientific">Caulobacter sp. 73W</name>
    <dbReference type="NCBI Taxonomy" id="3161137"/>
    <lineage>
        <taxon>Bacteria</taxon>
        <taxon>Pseudomonadati</taxon>
        <taxon>Pseudomonadota</taxon>
        <taxon>Alphaproteobacteria</taxon>
        <taxon>Caulobacterales</taxon>
        <taxon>Caulobacteraceae</taxon>
        <taxon>Caulobacter</taxon>
    </lineage>
</organism>
<evidence type="ECO:0000256" key="3">
    <source>
        <dbReference type="ARBA" id="ARBA00022723"/>
    </source>
</evidence>
<comment type="subunit">
    <text evidence="6">Homohexamer.</text>
</comment>
<comment type="catalytic activity">
    <reaction evidence="6">
        <text>diphosphate + H2O = 2 phosphate + H(+)</text>
        <dbReference type="Rhea" id="RHEA:24576"/>
        <dbReference type="ChEBI" id="CHEBI:15377"/>
        <dbReference type="ChEBI" id="CHEBI:15378"/>
        <dbReference type="ChEBI" id="CHEBI:33019"/>
        <dbReference type="ChEBI" id="CHEBI:43474"/>
        <dbReference type="EC" id="3.6.1.1"/>
    </reaction>
</comment>
<accession>A0AB39KNJ0</accession>
<gene>
    <name evidence="6 7" type="primary">ppa</name>
    <name evidence="7" type="ORF">ABOZ73_10020</name>
</gene>
<feature type="binding site" evidence="6">
    <location>
        <position position="44"/>
    </location>
    <ligand>
        <name>substrate</name>
    </ligand>
</feature>
<keyword evidence="4 6" id="KW-0378">Hydrolase</keyword>
<feature type="binding site" evidence="6">
    <location>
        <position position="142"/>
    </location>
    <ligand>
        <name>substrate</name>
    </ligand>
</feature>
<dbReference type="GO" id="GO:0006796">
    <property type="term" value="P:phosphate-containing compound metabolic process"/>
    <property type="evidence" value="ECO:0007669"/>
    <property type="project" value="InterPro"/>
</dbReference>
<feature type="binding site" evidence="6">
    <location>
        <position position="103"/>
    </location>
    <ligand>
        <name>Mg(2+)</name>
        <dbReference type="ChEBI" id="CHEBI:18420"/>
        <label>1</label>
    </ligand>
</feature>
<dbReference type="FunFam" id="3.90.80.10:FF:000001">
    <property type="entry name" value="Inorganic pyrophosphatase"/>
    <property type="match status" value="1"/>
</dbReference>
<sequence length="191" mass="21053">MDLSKIPTGKNPPHDLYAVIEIPQGGEPVKYELDKDSGAIFVDRFLHTAMYYPANYGFIPHTLADDGDPMDIMVVSQTPVVPGAVIRCRPIGVLKMTDEAGGDEKILAVPVDKLHPFYTGVKSWDELPSILVEQIAHFFKHYKDLEKGKSVTIGGWGDADEAADLIMKSIEAFKAEDPEKAYPTLEKAGEH</sequence>
<evidence type="ECO:0000256" key="2">
    <source>
        <dbReference type="ARBA" id="ARBA00022490"/>
    </source>
</evidence>
<keyword evidence="3 6" id="KW-0479">Metal-binding</keyword>
<feature type="binding site" evidence="6">
    <location>
        <position position="56"/>
    </location>
    <ligand>
        <name>substrate</name>
    </ligand>
</feature>
<evidence type="ECO:0000256" key="1">
    <source>
        <dbReference type="ARBA" id="ARBA00001946"/>
    </source>
</evidence>
<evidence type="ECO:0000313" key="7">
    <source>
        <dbReference type="EMBL" id="XDO95167.1"/>
    </source>
</evidence>
<keyword evidence="5 6" id="KW-0460">Magnesium</keyword>
<dbReference type="EMBL" id="CP158375">
    <property type="protein sequence ID" value="XDO95167.1"/>
    <property type="molecule type" value="Genomic_DNA"/>
</dbReference>
<dbReference type="CDD" id="cd00412">
    <property type="entry name" value="pyrophosphatase"/>
    <property type="match status" value="1"/>
</dbReference>
<dbReference type="Pfam" id="PF00719">
    <property type="entry name" value="Pyrophosphatase"/>
    <property type="match status" value="1"/>
</dbReference>
<comment type="function">
    <text evidence="6">Catalyzes the hydrolysis of inorganic pyrophosphate (PPi) forming two phosphate ions.</text>
</comment>
<evidence type="ECO:0000256" key="5">
    <source>
        <dbReference type="ARBA" id="ARBA00022842"/>
    </source>
</evidence>